<evidence type="ECO:0000313" key="1">
    <source>
        <dbReference type="EMBL" id="QWS33559.1"/>
    </source>
</evidence>
<sequence>MVVFLALALAAALRGATPIDRTLSSVVLPFVVGAVFAAFGRGWLLGVLMLVAVGVPLLDMAGLTDFPLARAGWFLSVLAGWFVGAMIGQQRGQRRTTPGVGAQRRRGNVLVILMLSAMALVTVVILGGSWAWKAYDRAHVISVTCTVTGAEGDIGSSTSGKGIGSSFDQVAIMTKECGPLILRRGVTADNKDAIAAKLEAGGSTRFQIGEASFRYREALVRLREEVIVFGFSEEP</sequence>
<gene>
    <name evidence="1" type="ORF">KM842_15230</name>
</gene>
<protein>
    <submittedName>
        <fullName evidence="1">Uncharacterized protein</fullName>
    </submittedName>
</protein>
<organism evidence="1 2">
    <name type="scientific">Curtobacterium aetherium</name>
    <dbReference type="NCBI Taxonomy" id="2841594"/>
    <lineage>
        <taxon>Bacteria</taxon>
        <taxon>Bacillati</taxon>
        <taxon>Actinomycetota</taxon>
        <taxon>Actinomycetes</taxon>
        <taxon>Micrococcales</taxon>
        <taxon>Microbacteriaceae</taxon>
        <taxon>Curtobacterium</taxon>
    </lineage>
</organism>
<accession>A0ACD1E3X7</accession>
<evidence type="ECO:0000313" key="2">
    <source>
        <dbReference type="Proteomes" id="UP000681794"/>
    </source>
</evidence>
<reference evidence="1" key="1">
    <citation type="submission" date="2021-06" db="EMBL/GenBank/DDBJ databases">
        <authorList>
            <person name="Ellington A.J."/>
            <person name="Bryan N.C."/>
            <person name="Christner B.C."/>
            <person name="Reisch C.R."/>
        </authorList>
    </citation>
    <scope>NUCLEOTIDE SEQUENCE</scope>
    <source>
        <strain evidence="1">L6-1</strain>
    </source>
</reference>
<keyword evidence="2" id="KW-1185">Reference proteome</keyword>
<name>A0ACD1E3X7_9MICO</name>
<dbReference type="Proteomes" id="UP000681794">
    <property type="component" value="Chromosome"/>
</dbReference>
<dbReference type="EMBL" id="CP076544">
    <property type="protein sequence ID" value="QWS33559.1"/>
    <property type="molecule type" value="Genomic_DNA"/>
</dbReference>
<proteinExistence type="predicted"/>